<keyword evidence="3" id="KW-0175">Coiled coil</keyword>
<dbReference type="VEuPathDB" id="FungiDB:AB675_2538"/>
<organism evidence="5 6">
    <name type="scientific">Cyphellophora attinorum</name>
    <dbReference type="NCBI Taxonomy" id="1664694"/>
    <lineage>
        <taxon>Eukaryota</taxon>
        <taxon>Fungi</taxon>
        <taxon>Dikarya</taxon>
        <taxon>Ascomycota</taxon>
        <taxon>Pezizomycotina</taxon>
        <taxon>Eurotiomycetes</taxon>
        <taxon>Chaetothyriomycetidae</taxon>
        <taxon>Chaetothyriales</taxon>
        <taxon>Cyphellophoraceae</taxon>
        <taxon>Cyphellophora</taxon>
    </lineage>
</organism>
<keyword evidence="6" id="KW-1185">Reference proteome</keyword>
<sequence>MECDICARNGKELTDLGVNCASCARTTLYALRLEHGQTLLERGSLGSRIESITLGKGSDKRLENVWTIEADRARASDIRTRLGDGHGSISTVKQEIEDLKAEIQRRKVDLTRRRSTLKTTKGTLAGRDKGETDKFGEKLARGRKNFDAIHAAAVETRAYLCREAANILRLRQGKSRSANQTQSLRYFIGTTPIPDLKSINGVRCSELTAMLASVSRLVCLVSFYLGLRLPAEIILPHRNYPLATINTPATSYATTKPEFPGSGSYLAMTDVSKNSENRGASRSRPLFIGSDDRNELVTDLARKDPSAFKFFVEAVSLLAWDVTWLAHSQGLSTGNETWSEICNLGASLWAIVFATPQSSAVRRALARQSSKQSHDSPRSRSSTPVDAQVNQLGAYSHASAHSSLSAAARMAHMRSMRLSKYTMIADPLRKILENEMKNAEWEVLQEDEIFDGGETFDEAVLIPARHLEASHYDATRSIMSTAPSVDPLNGRPKGTSGWTKVKDTKIRD</sequence>
<feature type="region of interest" description="Disordered" evidence="4">
    <location>
        <begin position="364"/>
        <end position="386"/>
    </location>
</feature>
<dbReference type="GO" id="GO:0005768">
    <property type="term" value="C:endosome"/>
    <property type="evidence" value="ECO:0007669"/>
    <property type="project" value="TreeGrafter"/>
</dbReference>
<accession>A0A0N1HX08</accession>
<evidence type="ECO:0000313" key="5">
    <source>
        <dbReference type="EMBL" id="KPI44927.1"/>
    </source>
</evidence>
<dbReference type="GO" id="GO:0035493">
    <property type="term" value="P:SNARE complex assembly"/>
    <property type="evidence" value="ECO:0007669"/>
    <property type="project" value="TreeGrafter"/>
</dbReference>
<dbReference type="GO" id="GO:0000149">
    <property type="term" value="F:SNARE binding"/>
    <property type="evidence" value="ECO:0007669"/>
    <property type="project" value="TreeGrafter"/>
</dbReference>
<protein>
    <recommendedName>
        <fullName evidence="2">Autophagy-related protein 14</fullName>
    </recommendedName>
</protein>
<dbReference type="Proteomes" id="UP000038010">
    <property type="component" value="Unassembled WGS sequence"/>
</dbReference>
<dbReference type="Pfam" id="PF10186">
    <property type="entry name" value="ATG14"/>
    <property type="match status" value="1"/>
</dbReference>
<evidence type="ECO:0000256" key="3">
    <source>
        <dbReference type="ARBA" id="ARBA00023054"/>
    </source>
</evidence>
<dbReference type="OrthoDB" id="16772at2759"/>
<comment type="caution">
    <text evidence="5">The sequence shown here is derived from an EMBL/GenBank/DDBJ whole genome shotgun (WGS) entry which is preliminary data.</text>
</comment>
<dbReference type="GeneID" id="28734396"/>
<dbReference type="InterPro" id="IPR018791">
    <property type="entry name" value="UV_resistance/autophagy_Atg14"/>
</dbReference>
<evidence type="ECO:0000313" key="6">
    <source>
        <dbReference type="Proteomes" id="UP000038010"/>
    </source>
</evidence>
<dbReference type="RefSeq" id="XP_018004890.1">
    <property type="nucleotide sequence ID" value="XM_018142516.1"/>
</dbReference>
<dbReference type="GO" id="GO:0000323">
    <property type="term" value="C:lytic vacuole"/>
    <property type="evidence" value="ECO:0007669"/>
    <property type="project" value="TreeGrafter"/>
</dbReference>
<dbReference type="GO" id="GO:0032991">
    <property type="term" value="C:protein-containing complex"/>
    <property type="evidence" value="ECO:0007669"/>
    <property type="project" value="UniProtKB-ARBA"/>
</dbReference>
<evidence type="ECO:0000256" key="1">
    <source>
        <dbReference type="ARBA" id="ARBA00009574"/>
    </source>
</evidence>
<dbReference type="PANTHER" id="PTHR15157:SF13">
    <property type="entry name" value="AUTOPHAGY-RELATED PROTEIN 14"/>
    <property type="match status" value="1"/>
</dbReference>
<evidence type="ECO:0000256" key="2">
    <source>
        <dbReference type="ARBA" id="ARBA00013807"/>
    </source>
</evidence>
<proteinExistence type="inferred from homology"/>
<name>A0A0N1HX08_9EURO</name>
<evidence type="ECO:0000256" key="4">
    <source>
        <dbReference type="SAM" id="MobiDB-lite"/>
    </source>
</evidence>
<dbReference type="AlphaFoldDB" id="A0A0N1HX08"/>
<dbReference type="PANTHER" id="PTHR15157">
    <property type="entry name" value="UV RADIATION RESISTANCE-ASSOCIATED GENE PROTEIN"/>
    <property type="match status" value="1"/>
</dbReference>
<feature type="region of interest" description="Disordered" evidence="4">
    <location>
        <begin position="481"/>
        <end position="508"/>
    </location>
</feature>
<gene>
    <name evidence="5" type="ORF">AB675_2538</name>
</gene>
<dbReference type="EMBL" id="LFJN01000002">
    <property type="protein sequence ID" value="KPI44927.1"/>
    <property type="molecule type" value="Genomic_DNA"/>
</dbReference>
<reference evidence="5 6" key="1">
    <citation type="submission" date="2015-06" db="EMBL/GenBank/DDBJ databases">
        <title>Draft genome of the ant-associated black yeast Phialophora attae CBS 131958.</title>
        <authorList>
            <person name="Moreno L.F."/>
            <person name="Stielow B.J."/>
            <person name="de Hoog S."/>
            <person name="Vicente V.A."/>
            <person name="Weiss V.A."/>
            <person name="de Vries M."/>
            <person name="Cruz L.M."/>
            <person name="Souza E.M."/>
        </authorList>
    </citation>
    <scope>NUCLEOTIDE SEQUENCE [LARGE SCALE GENOMIC DNA]</scope>
    <source>
        <strain evidence="5 6">CBS 131958</strain>
    </source>
</reference>
<comment type="similarity">
    <text evidence="1">Belongs to the ATG14 family.</text>
</comment>